<name>A0A3A5HCY7_9ACTN</name>
<dbReference type="PRINTS" id="PR00412">
    <property type="entry name" value="EPOXHYDRLASE"/>
</dbReference>
<evidence type="ECO:0000313" key="3">
    <source>
        <dbReference type="EMBL" id="RJS47738.1"/>
    </source>
</evidence>
<dbReference type="GO" id="GO:0016787">
    <property type="term" value="F:hydrolase activity"/>
    <property type="evidence" value="ECO:0007669"/>
    <property type="project" value="UniProtKB-KW"/>
</dbReference>
<proteinExistence type="predicted"/>
<dbReference type="InterPro" id="IPR029058">
    <property type="entry name" value="AB_hydrolase_fold"/>
</dbReference>
<dbReference type="InterPro" id="IPR000639">
    <property type="entry name" value="Epox_hydrolase-like"/>
</dbReference>
<dbReference type="OrthoDB" id="2987348at2"/>
<keyword evidence="4" id="KW-1185">Reference proteome</keyword>
<reference evidence="4" key="1">
    <citation type="submission" date="2018-09" db="EMBL/GenBank/DDBJ databases">
        <authorList>
            <person name="Zhu H."/>
        </authorList>
    </citation>
    <scope>NUCLEOTIDE SEQUENCE [LARGE SCALE GENOMIC DNA]</scope>
    <source>
        <strain evidence="4">K1W22B-1</strain>
    </source>
</reference>
<organism evidence="3 4">
    <name type="scientific">Nocardioides cavernaquae</name>
    <dbReference type="NCBI Taxonomy" id="2321396"/>
    <lineage>
        <taxon>Bacteria</taxon>
        <taxon>Bacillati</taxon>
        <taxon>Actinomycetota</taxon>
        <taxon>Actinomycetes</taxon>
        <taxon>Propionibacteriales</taxon>
        <taxon>Nocardioidaceae</taxon>
        <taxon>Nocardioides</taxon>
    </lineage>
</organism>
<dbReference type="SUPFAM" id="SSF53474">
    <property type="entry name" value="alpha/beta-Hydrolases"/>
    <property type="match status" value="1"/>
</dbReference>
<dbReference type="Gene3D" id="3.40.50.1820">
    <property type="entry name" value="alpha/beta hydrolase"/>
    <property type="match status" value="1"/>
</dbReference>
<evidence type="ECO:0000313" key="4">
    <source>
        <dbReference type="Proteomes" id="UP000276542"/>
    </source>
</evidence>
<keyword evidence="1 3" id="KW-0378">Hydrolase</keyword>
<gene>
    <name evidence="3" type="ORF">D4739_02550</name>
</gene>
<comment type="caution">
    <text evidence="3">The sequence shown here is derived from an EMBL/GenBank/DDBJ whole genome shotgun (WGS) entry which is preliminary data.</text>
</comment>
<dbReference type="Proteomes" id="UP000276542">
    <property type="component" value="Unassembled WGS sequence"/>
</dbReference>
<dbReference type="AlphaFoldDB" id="A0A3A5HCY7"/>
<dbReference type="Pfam" id="PF00561">
    <property type="entry name" value="Abhydrolase_1"/>
    <property type="match status" value="1"/>
</dbReference>
<evidence type="ECO:0000259" key="2">
    <source>
        <dbReference type="Pfam" id="PF00561"/>
    </source>
</evidence>
<accession>A0A3A5HCY7</accession>
<protein>
    <submittedName>
        <fullName evidence="3">Alpha/beta fold hydrolase</fullName>
    </submittedName>
</protein>
<feature type="domain" description="AB hydrolase-1" evidence="2">
    <location>
        <begin position="27"/>
        <end position="142"/>
    </location>
</feature>
<dbReference type="PANTHER" id="PTHR43329">
    <property type="entry name" value="EPOXIDE HYDROLASE"/>
    <property type="match status" value="1"/>
</dbReference>
<dbReference type="EMBL" id="QYRP01000002">
    <property type="protein sequence ID" value="RJS47738.1"/>
    <property type="molecule type" value="Genomic_DNA"/>
</dbReference>
<dbReference type="InterPro" id="IPR000073">
    <property type="entry name" value="AB_hydrolase_1"/>
</dbReference>
<sequence length="306" mass="33499">MDEVTQYVTTSDGLQLAVYESGQEHAPVVVLVHGYPDNHHVWDGVAAELADEFRVVQYDVRGAGFSDVPGATSGYRIDQLVDDLGCVIAAVSPESPVHLVAHDWGSIQCWDALPDDRLGVRIRSFTSVSGPSLDHASMWLRAMHRGPVRRLLQIVESYYVGFFMAPVLPEFCARRGIIGRMVEHSSSLGRPSTRRIGETVERSEAEAVNGIALYRANMPGRLLRPRPPHVTLPVQVITPSHDVHVSAALAAEAPRGYAANLTVHRIRGNHWVVAQRPAAIATLVRAFVDQVTPELAGAPDDSDYPR</sequence>
<evidence type="ECO:0000256" key="1">
    <source>
        <dbReference type="ARBA" id="ARBA00022801"/>
    </source>
</evidence>